<evidence type="ECO:0000313" key="4">
    <source>
        <dbReference type="Proteomes" id="UP001187343"/>
    </source>
</evidence>
<dbReference type="GO" id="GO:0016787">
    <property type="term" value="F:hydrolase activity"/>
    <property type="evidence" value="ECO:0007669"/>
    <property type="project" value="InterPro"/>
</dbReference>
<dbReference type="InterPro" id="IPR039015">
    <property type="entry name" value="ENDOD1"/>
</dbReference>
<dbReference type="EMBL" id="JAUYZG010000001">
    <property type="protein sequence ID" value="KAK2915780.1"/>
    <property type="molecule type" value="Genomic_DNA"/>
</dbReference>
<dbReference type="SMART" id="SM00892">
    <property type="entry name" value="Endonuclease_NS"/>
    <property type="match status" value="1"/>
</dbReference>
<organism evidence="3 4">
    <name type="scientific">Cirrhinus molitorella</name>
    <name type="common">mud carp</name>
    <dbReference type="NCBI Taxonomy" id="172907"/>
    <lineage>
        <taxon>Eukaryota</taxon>
        <taxon>Metazoa</taxon>
        <taxon>Chordata</taxon>
        <taxon>Craniata</taxon>
        <taxon>Vertebrata</taxon>
        <taxon>Euteleostomi</taxon>
        <taxon>Actinopterygii</taxon>
        <taxon>Neopterygii</taxon>
        <taxon>Teleostei</taxon>
        <taxon>Ostariophysi</taxon>
        <taxon>Cypriniformes</taxon>
        <taxon>Cyprinidae</taxon>
        <taxon>Labeoninae</taxon>
        <taxon>Labeonini</taxon>
        <taxon>Cirrhinus</taxon>
    </lineage>
</organism>
<dbReference type="Pfam" id="PF01223">
    <property type="entry name" value="Endonuclease_NS"/>
    <property type="match status" value="1"/>
</dbReference>
<evidence type="ECO:0000313" key="3">
    <source>
        <dbReference type="EMBL" id="KAK2915780.1"/>
    </source>
</evidence>
<dbReference type="Gene3D" id="3.40.570.10">
    <property type="entry name" value="Extracellular Endonuclease, subunit A"/>
    <property type="match status" value="1"/>
</dbReference>
<evidence type="ECO:0000259" key="1">
    <source>
        <dbReference type="SMART" id="SM00477"/>
    </source>
</evidence>
<feature type="domain" description="ENPP1-3/EXOG-like endonuclease/phosphodiesterase" evidence="1">
    <location>
        <begin position="3"/>
        <end position="174"/>
    </location>
</feature>
<sequence>MITLYTLWSVRLAYKANQATSDDYSETGYDRGHLNPSSFQCGELRIATFTLTNAVPMDACFNRNQWWKWEKTLRTFLRDTLNSDFGSATVYIVTGTVPNEYLSIPQREISEEPGRVTVPFHIWTAVCYKHHSDDRKSFSFGYIGENKPEGSIDLVSVLDLNRQLSGISIFVDDCFHDNNKLERVKVKFQKLINQQSKENQGVQMSSDTQTTYLAVKRAADSNVPEKKFKVSEMKVKLAFDSMSAYYSVVKNLKISDGSACLITKVKPVVRSELRKRDISGSSDAVECLLVPENQKTAADGTPCSSFSDSTYSCYCQTKGGERKSCCSTPCLYQEDLSSYRCYSGQTQIECSPRYSLVTYKGEQCLDDHPLEED</sequence>
<keyword evidence="4" id="KW-1185">Reference proteome</keyword>
<proteinExistence type="predicted"/>
<evidence type="ECO:0000259" key="2">
    <source>
        <dbReference type="SMART" id="SM00892"/>
    </source>
</evidence>
<dbReference type="SMART" id="SM00477">
    <property type="entry name" value="NUC"/>
    <property type="match status" value="1"/>
</dbReference>
<dbReference type="GO" id="GO:0046872">
    <property type="term" value="F:metal ion binding"/>
    <property type="evidence" value="ECO:0007669"/>
    <property type="project" value="InterPro"/>
</dbReference>
<dbReference type="PANTHER" id="PTHR21472">
    <property type="entry name" value="ENDONUCLEASE DOMAIN-CONTAINING 1 PROTEIN ENDOD1"/>
    <property type="match status" value="1"/>
</dbReference>
<gene>
    <name evidence="3" type="ORF">Q8A67_000154</name>
</gene>
<dbReference type="GO" id="GO:0003676">
    <property type="term" value="F:nucleic acid binding"/>
    <property type="evidence" value="ECO:0007669"/>
    <property type="project" value="InterPro"/>
</dbReference>
<dbReference type="PANTHER" id="PTHR21472:SF21">
    <property type="entry name" value="ENDONUCLEASE DOMAIN-CONTAINING 1 PROTEIN-LIKE-RELATED"/>
    <property type="match status" value="1"/>
</dbReference>
<dbReference type="Proteomes" id="UP001187343">
    <property type="component" value="Unassembled WGS sequence"/>
</dbReference>
<dbReference type="SUPFAM" id="SSF54060">
    <property type="entry name" value="His-Me finger endonucleases"/>
    <property type="match status" value="1"/>
</dbReference>
<name>A0AA88QEQ5_9TELE</name>
<accession>A0AA88QEQ5</accession>
<reference evidence="3" key="1">
    <citation type="submission" date="2023-08" db="EMBL/GenBank/DDBJ databases">
        <title>Chromosome-level Genome Assembly of mud carp (Cirrhinus molitorella).</title>
        <authorList>
            <person name="Liu H."/>
        </authorList>
    </citation>
    <scope>NUCLEOTIDE SEQUENCE</scope>
    <source>
        <strain evidence="3">Prfri</strain>
        <tissue evidence="3">Muscle</tissue>
    </source>
</reference>
<dbReference type="AlphaFoldDB" id="A0AA88QEQ5"/>
<dbReference type="InterPro" id="IPR001604">
    <property type="entry name" value="Endo_G_ENPP1-like_dom"/>
</dbReference>
<protein>
    <submittedName>
        <fullName evidence="3">Uncharacterized protein</fullName>
    </submittedName>
</protein>
<dbReference type="InterPro" id="IPR020821">
    <property type="entry name" value="ENPP1-3/EXOG-like_nuc-like"/>
</dbReference>
<comment type="caution">
    <text evidence="3">The sequence shown here is derived from an EMBL/GenBank/DDBJ whole genome shotgun (WGS) entry which is preliminary data.</text>
</comment>
<feature type="domain" description="DNA/RNA non-specific endonuclease/pyrophosphatase/phosphodiesterase" evidence="2">
    <location>
        <begin position="1"/>
        <end position="170"/>
    </location>
</feature>
<dbReference type="InterPro" id="IPR044925">
    <property type="entry name" value="His-Me_finger_sf"/>
</dbReference>
<dbReference type="InterPro" id="IPR044929">
    <property type="entry name" value="DNA/RNA_non-sp_Endonuclease_sf"/>
</dbReference>